<gene>
    <name evidence="1" type="ORF">KIPB_014873</name>
</gene>
<dbReference type="AlphaFoldDB" id="A0A9K3GQD4"/>
<proteinExistence type="predicted"/>
<evidence type="ECO:0000313" key="1">
    <source>
        <dbReference type="EMBL" id="GIQ91557.1"/>
    </source>
</evidence>
<reference evidence="1 2" key="1">
    <citation type="journal article" date="2018" name="PLoS ONE">
        <title>The draft genome of Kipferlia bialata reveals reductive genome evolution in fornicate parasites.</title>
        <authorList>
            <person name="Tanifuji G."/>
            <person name="Takabayashi S."/>
            <person name="Kume K."/>
            <person name="Takagi M."/>
            <person name="Nakayama T."/>
            <person name="Kamikawa R."/>
            <person name="Inagaki Y."/>
            <person name="Hashimoto T."/>
        </authorList>
    </citation>
    <scope>NUCLEOTIDE SEQUENCE [LARGE SCALE GENOMIC DNA]</scope>
    <source>
        <strain evidence="1">NY0173</strain>
    </source>
</reference>
<keyword evidence="2" id="KW-1185">Reference proteome</keyword>
<evidence type="ECO:0000313" key="2">
    <source>
        <dbReference type="Proteomes" id="UP000265618"/>
    </source>
</evidence>
<accession>A0A9K3GQD4</accession>
<protein>
    <submittedName>
        <fullName evidence="1">Uncharacterized protein</fullName>
    </submittedName>
</protein>
<dbReference type="Proteomes" id="UP000265618">
    <property type="component" value="Unassembled WGS sequence"/>
</dbReference>
<organism evidence="1 2">
    <name type="scientific">Kipferlia bialata</name>
    <dbReference type="NCBI Taxonomy" id="797122"/>
    <lineage>
        <taxon>Eukaryota</taxon>
        <taxon>Metamonada</taxon>
        <taxon>Carpediemonas-like organisms</taxon>
        <taxon>Kipferlia</taxon>
    </lineage>
</organism>
<comment type="caution">
    <text evidence="1">The sequence shown here is derived from an EMBL/GenBank/DDBJ whole genome shotgun (WGS) entry which is preliminary data.</text>
</comment>
<name>A0A9K3GQD4_9EUKA</name>
<dbReference type="EMBL" id="BDIP01007935">
    <property type="protein sequence ID" value="GIQ91557.1"/>
    <property type="molecule type" value="Genomic_DNA"/>
</dbReference>
<sequence>MFVQFKGAEEQDLGSSMAEPGDLVGNAVMAIVSQYPNVPKNRIGVFLTSGVAVEPSHTFTQLGFNSSSHVTLLLRMYKTDLHTDPSRLATVAEVPAIL</sequence>